<evidence type="ECO:0000313" key="2">
    <source>
        <dbReference type="Proteomes" id="UP001153321"/>
    </source>
</evidence>
<keyword evidence="2" id="KW-1185">Reference proteome</keyword>
<evidence type="ECO:0000313" key="1">
    <source>
        <dbReference type="EMBL" id="CAH1647594.1"/>
    </source>
</evidence>
<gene>
    <name evidence="1" type="ORF">SPLIT_LOCUS12945</name>
</gene>
<dbReference type="AlphaFoldDB" id="A0A9P0NC78"/>
<dbReference type="Proteomes" id="UP001153321">
    <property type="component" value="Chromosome Z"/>
</dbReference>
<protein>
    <submittedName>
        <fullName evidence="1">Uncharacterized protein</fullName>
    </submittedName>
</protein>
<sequence>MGMTPTAESRPKTQKSILNSRFFIYLNLIINSKSCTSNNSLFLMLRPKSEVVELVIHMYFSDFLTIHNLLIFSFLFSPDSLNQNHECHTIGYGKRNLTIDSFSILGNKKRTHLFPKQLSNTTKKGTFPPTF</sequence>
<dbReference type="EMBL" id="LR824562">
    <property type="protein sequence ID" value="CAH1647594.1"/>
    <property type="molecule type" value="Genomic_DNA"/>
</dbReference>
<accession>A0A9P0NC78</accession>
<organism evidence="1 2">
    <name type="scientific">Spodoptera littoralis</name>
    <name type="common">Egyptian cotton leafworm</name>
    <dbReference type="NCBI Taxonomy" id="7109"/>
    <lineage>
        <taxon>Eukaryota</taxon>
        <taxon>Metazoa</taxon>
        <taxon>Ecdysozoa</taxon>
        <taxon>Arthropoda</taxon>
        <taxon>Hexapoda</taxon>
        <taxon>Insecta</taxon>
        <taxon>Pterygota</taxon>
        <taxon>Neoptera</taxon>
        <taxon>Endopterygota</taxon>
        <taxon>Lepidoptera</taxon>
        <taxon>Glossata</taxon>
        <taxon>Ditrysia</taxon>
        <taxon>Noctuoidea</taxon>
        <taxon>Noctuidae</taxon>
        <taxon>Amphipyrinae</taxon>
        <taxon>Spodoptera</taxon>
    </lineage>
</organism>
<name>A0A9P0NC78_SPOLI</name>
<reference evidence="1" key="1">
    <citation type="submission" date="2022-02" db="EMBL/GenBank/DDBJ databases">
        <authorList>
            <person name="King R."/>
        </authorList>
    </citation>
    <scope>NUCLEOTIDE SEQUENCE</scope>
</reference>
<proteinExistence type="predicted"/>